<evidence type="ECO:0000256" key="3">
    <source>
        <dbReference type="ARBA" id="ARBA00022989"/>
    </source>
</evidence>
<dbReference type="STRING" id="59925.EU91_1372"/>
<dbReference type="GO" id="GO:0016020">
    <property type="term" value="C:membrane"/>
    <property type="evidence" value="ECO:0007669"/>
    <property type="project" value="UniProtKB-SubCell"/>
</dbReference>
<keyword evidence="2 5" id="KW-0812">Transmembrane</keyword>
<evidence type="ECO:0000256" key="4">
    <source>
        <dbReference type="ARBA" id="ARBA00023136"/>
    </source>
</evidence>
<dbReference type="InterPro" id="IPR009908">
    <property type="entry name" value="Methylamine_util_MauE"/>
</dbReference>
<feature type="transmembrane region" description="Helical" evidence="5">
    <location>
        <begin position="130"/>
        <end position="149"/>
    </location>
</feature>
<reference evidence="8" key="1">
    <citation type="journal article" date="2014" name="Sci. Data">
        <title>Genomes of diverse isolates of the marine cyanobacterium Prochlorococcus.</title>
        <authorList>
            <person name="Biller S."/>
            <person name="Berube P."/>
            <person name="Thompson J."/>
            <person name="Kelly L."/>
            <person name="Roggensack S."/>
            <person name="Awad L."/>
            <person name="Roache-Johnson K."/>
            <person name="Ding H."/>
            <person name="Giovannoni S.J."/>
            <person name="Moore L.R."/>
            <person name="Chisholm S.W."/>
        </authorList>
    </citation>
    <scope>NUCLEOTIDE SEQUENCE [LARGE SCALE GENOMIC DNA]</scope>
    <source>
        <strain evidence="8">GP2</strain>
    </source>
</reference>
<dbReference type="EMBL" id="JNAH01000007">
    <property type="protein sequence ID" value="KGF86610.1"/>
    <property type="molecule type" value="Genomic_DNA"/>
</dbReference>
<evidence type="ECO:0000256" key="5">
    <source>
        <dbReference type="SAM" id="Phobius"/>
    </source>
</evidence>
<comment type="subcellular location">
    <subcellularLocation>
        <location evidence="1">Membrane</location>
        <topology evidence="1">Multi-pass membrane protein</topology>
    </subcellularLocation>
</comment>
<sequence length="150" mass="16651">MNIKSFTPLIAVFGTSFLITISLLKSFQIYMGISICLLAMLKLMDVEAFGTSYKKYDLISSKFDGWIYIYPFCELLIGISFLNSYPPSLIIFIALILGISGMISVFKAVYLDKLKLNCACIGGYAKTPLGIISFIENLLMAIMSVIILIN</sequence>
<dbReference type="OrthoDB" id="527973at2"/>
<feature type="transmembrane region" description="Helical" evidence="5">
    <location>
        <begin position="65"/>
        <end position="82"/>
    </location>
</feature>
<feature type="transmembrane region" description="Helical" evidence="5">
    <location>
        <begin position="31"/>
        <end position="53"/>
    </location>
</feature>
<dbReference type="eggNOG" id="COG0695">
    <property type="taxonomic scope" value="Bacteria"/>
</dbReference>
<accession>A0A0A1ZAZ6</accession>
<dbReference type="Proteomes" id="UP000030598">
    <property type="component" value="Unassembled WGS sequence"/>
</dbReference>
<gene>
    <name evidence="7" type="ORF">EU91_1372</name>
</gene>
<evidence type="ECO:0000313" key="8">
    <source>
        <dbReference type="Proteomes" id="UP000030598"/>
    </source>
</evidence>
<evidence type="ECO:0000256" key="1">
    <source>
        <dbReference type="ARBA" id="ARBA00004141"/>
    </source>
</evidence>
<evidence type="ECO:0000313" key="7">
    <source>
        <dbReference type="EMBL" id="KGF86610.1"/>
    </source>
</evidence>
<dbReference type="GO" id="GO:0030416">
    <property type="term" value="P:methylamine metabolic process"/>
    <property type="evidence" value="ECO:0007669"/>
    <property type="project" value="InterPro"/>
</dbReference>
<feature type="transmembrane region" description="Helical" evidence="5">
    <location>
        <begin position="6"/>
        <end position="24"/>
    </location>
</feature>
<organism evidence="7 8">
    <name type="scientific">Prochlorococcus marinus str. GP2</name>
    <dbReference type="NCBI Taxonomy" id="59925"/>
    <lineage>
        <taxon>Bacteria</taxon>
        <taxon>Bacillati</taxon>
        <taxon>Cyanobacteriota</taxon>
        <taxon>Cyanophyceae</taxon>
        <taxon>Synechococcales</taxon>
        <taxon>Prochlorococcaceae</taxon>
        <taxon>Prochlorococcus</taxon>
    </lineage>
</organism>
<dbReference type="AlphaFoldDB" id="A0A0A1ZAZ6"/>
<proteinExistence type="predicted"/>
<dbReference type="RefSeq" id="WP_032524801.1">
    <property type="nucleotide sequence ID" value="NZ_CP138934.1"/>
</dbReference>
<feature type="transmembrane region" description="Helical" evidence="5">
    <location>
        <begin position="89"/>
        <end position="110"/>
    </location>
</feature>
<protein>
    <recommendedName>
        <fullName evidence="6">Methylamine utilisation protein MauE domain-containing protein</fullName>
    </recommendedName>
</protein>
<comment type="caution">
    <text evidence="7">The sequence shown here is derived from an EMBL/GenBank/DDBJ whole genome shotgun (WGS) entry which is preliminary data.</text>
</comment>
<feature type="domain" description="Methylamine utilisation protein MauE" evidence="6">
    <location>
        <begin position="25"/>
        <end position="148"/>
    </location>
</feature>
<keyword evidence="3 5" id="KW-1133">Transmembrane helix</keyword>
<dbReference type="Pfam" id="PF07291">
    <property type="entry name" value="MauE"/>
    <property type="match status" value="1"/>
</dbReference>
<keyword evidence="4 5" id="KW-0472">Membrane</keyword>
<evidence type="ECO:0000259" key="6">
    <source>
        <dbReference type="Pfam" id="PF07291"/>
    </source>
</evidence>
<evidence type="ECO:0000256" key="2">
    <source>
        <dbReference type="ARBA" id="ARBA00022692"/>
    </source>
</evidence>
<name>A0A0A1ZAZ6_PROMR</name>